<dbReference type="Gene3D" id="4.10.240.10">
    <property type="entry name" value="Zn(2)-C6 fungal-type DNA-binding domain"/>
    <property type="match status" value="1"/>
</dbReference>
<dbReference type="GO" id="GO:0000981">
    <property type="term" value="F:DNA-binding transcription factor activity, RNA polymerase II-specific"/>
    <property type="evidence" value="ECO:0007669"/>
    <property type="project" value="InterPro"/>
</dbReference>
<evidence type="ECO:0000259" key="2">
    <source>
        <dbReference type="PROSITE" id="PS50048"/>
    </source>
</evidence>
<evidence type="ECO:0000313" key="4">
    <source>
        <dbReference type="Proteomes" id="UP001215598"/>
    </source>
</evidence>
<dbReference type="InterPro" id="IPR036864">
    <property type="entry name" value="Zn2-C6_fun-type_DNA-bd_sf"/>
</dbReference>
<dbReference type="Proteomes" id="UP001215598">
    <property type="component" value="Unassembled WGS sequence"/>
</dbReference>
<organism evidence="3 4">
    <name type="scientific">Mycena metata</name>
    <dbReference type="NCBI Taxonomy" id="1033252"/>
    <lineage>
        <taxon>Eukaryota</taxon>
        <taxon>Fungi</taxon>
        <taxon>Dikarya</taxon>
        <taxon>Basidiomycota</taxon>
        <taxon>Agaricomycotina</taxon>
        <taxon>Agaricomycetes</taxon>
        <taxon>Agaricomycetidae</taxon>
        <taxon>Agaricales</taxon>
        <taxon>Marasmiineae</taxon>
        <taxon>Mycenaceae</taxon>
        <taxon>Mycena</taxon>
    </lineage>
</organism>
<reference evidence="3" key="1">
    <citation type="submission" date="2023-03" db="EMBL/GenBank/DDBJ databases">
        <title>Massive genome expansion in bonnet fungi (Mycena s.s.) driven by repeated elements and novel gene families across ecological guilds.</title>
        <authorList>
            <consortium name="Lawrence Berkeley National Laboratory"/>
            <person name="Harder C.B."/>
            <person name="Miyauchi S."/>
            <person name="Viragh M."/>
            <person name="Kuo A."/>
            <person name="Thoen E."/>
            <person name="Andreopoulos B."/>
            <person name="Lu D."/>
            <person name="Skrede I."/>
            <person name="Drula E."/>
            <person name="Henrissat B."/>
            <person name="Morin E."/>
            <person name="Kohler A."/>
            <person name="Barry K."/>
            <person name="LaButti K."/>
            <person name="Morin E."/>
            <person name="Salamov A."/>
            <person name="Lipzen A."/>
            <person name="Mereny Z."/>
            <person name="Hegedus B."/>
            <person name="Baldrian P."/>
            <person name="Stursova M."/>
            <person name="Weitz H."/>
            <person name="Taylor A."/>
            <person name="Grigoriev I.V."/>
            <person name="Nagy L.G."/>
            <person name="Martin F."/>
            <person name="Kauserud H."/>
        </authorList>
    </citation>
    <scope>NUCLEOTIDE SEQUENCE</scope>
    <source>
        <strain evidence="3">CBHHK182m</strain>
    </source>
</reference>
<evidence type="ECO:0000313" key="3">
    <source>
        <dbReference type="EMBL" id="KAJ7776358.1"/>
    </source>
</evidence>
<name>A0AAD7K3G4_9AGAR</name>
<dbReference type="CDD" id="cd00067">
    <property type="entry name" value="GAL4"/>
    <property type="match status" value="1"/>
</dbReference>
<feature type="compositionally biased region" description="Polar residues" evidence="1">
    <location>
        <begin position="24"/>
        <end position="43"/>
    </location>
</feature>
<dbReference type="SUPFAM" id="SSF57701">
    <property type="entry name" value="Zn2/Cys6 DNA-binding domain"/>
    <property type="match status" value="1"/>
</dbReference>
<dbReference type="InterPro" id="IPR001138">
    <property type="entry name" value="Zn2Cys6_DnaBD"/>
</dbReference>
<dbReference type="AlphaFoldDB" id="A0AAD7K3G4"/>
<feature type="domain" description="Zn(2)-C6 fungal-type" evidence="2">
    <location>
        <begin position="187"/>
        <end position="222"/>
    </location>
</feature>
<sequence>MVEQYLDLHNQCSNIHEDLFRTYNHSESSRSSPEATDTASGSSPPAEIFSTHSSPGYLLHDLPDSMATARPDFRFGHYHHHYSGAHMRRSSADNSKYDDNFTLPRLPSFHERTTHVRPGNDWGYLPSRMPSIAQRNRFTVSQPPSPPASHYLSTLGQFPIAEDLHRWPQMFKINQVTRGGPKKQQMSCYFCRQRKIGCTRPDEGEEDQTCNQCARRKIKCEYPLVSLRGQHTRNRLNSKKFLGLEEPTGDSVTPPKLPRAE</sequence>
<accession>A0AAD7K3G4</accession>
<feature type="region of interest" description="Disordered" evidence="1">
    <location>
        <begin position="24"/>
        <end position="54"/>
    </location>
</feature>
<comment type="caution">
    <text evidence="3">The sequence shown here is derived from an EMBL/GenBank/DDBJ whole genome shotgun (WGS) entry which is preliminary data.</text>
</comment>
<dbReference type="GO" id="GO:0008270">
    <property type="term" value="F:zinc ion binding"/>
    <property type="evidence" value="ECO:0007669"/>
    <property type="project" value="InterPro"/>
</dbReference>
<dbReference type="PROSITE" id="PS00463">
    <property type="entry name" value="ZN2_CY6_FUNGAL_1"/>
    <property type="match status" value="1"/>
</dbReference>
<dbReference type="EMBL" id="JARKIB010000009">
    <property type="protein sequence ID" value="KAJ7776358.1"/>
    <property type="molecule type" value="Genomic_DNA"/>
</dbReference>
<feature type="region of interest" description="Disordered" evidence="1">
    <location>
        <begin position="238"/>
        <end position="261"/>
    </location>
</feature>
<evidence type="ECO:0000256" key="1">
    <source>
        <dbReference type="SAM" id="MobiDB-lite"/>
    </source>
</evidence>
<dbReference type="PROSITE" id="PS50048">
    <property type="entry name" value="ZN2_CY6_FUNGAL_2"/>
    <property type="match status" value="1"/>
</dbReference>
<proteinExistence type="predicted"/>
<dbReference type="SMART" id="SM00066">
    <property type="entry name" value="GAL4"/>
    <property type="match status" value="1"/>
</dbReference>
<keyword evidence="4" id="KW-1185">Reference proteome</keyword>
<protein>
    <recommendedName>
        <fullName evidence="2">Zn(2)-C6 fungal-type domain-containing protein</fullName>
    </recommendedName>
</protein>
<gene>
    <name evidence="3" type="ORF">B0H16DRAFT_1006244</name>
</gene>